<dbReference type="GO" id="GO:0000166">
    <property type="term" value="F:nucleotide binding"/>
    <property type="evidence" value="ECO:0007669"/>
    <property type="project" value="UniProtKB-KW"/>
</dbReference>
<dbReference type="InterPro" id="IPR036188">
    <property type="entry name" value="FAD/NAD-bd_sf"/>
</dbReference>
<dbReference type="InterPro" id="IPR033856">
    <property type="entry name" value="Trp_halogen"/>
</dbReference>
<dbReference type="Pfam" id="PF04820">
    <property type="entry name" value="Trp_halogenase"/>
    <property type="match status" value="1"/>
</dbReference>
<reference evidence="3 4" key="1">
    <citation type="submission" date="2013-07" db="EMBL/GenBank/DDBJ databases">
        <title>Comparative Genomic and Metabolomic Analysis of Twelve Strains of Pseudoalteromonas luteoviolacea.</title>
        <authorList>
            <person name="Vynne N.G."/>
            <person name="Mansson M."/>
            <person name="Gram L."/>
        </authorList>
    </citation>
    <scope>NUCLEOTIDE SEQUENCE [LARGE SCALE GENOMIC DNA]</scope>
    <source>
        <strain evidence="3 4">DSM 6061</strain>
    </source>
</reference>
<dbReference type="GO" id="GO:0004497">
    <property type="term" value="F:monooxygenase activity"/>
    <property type="evidence" value="ECO:0007669"/>
    <property type="project" value="InterPro"/>
</dbReference>
<comment type="caution">
    <text evidence="3">The sequence shown here is derived from an EMBL/GenBank/DDBJ whole genome shotgun (WGS) entry which is preliminary data.</text>
</comment>
<dbReference type="PANTHER" id="PTHR43747:SF4">
    <property type="entry name" value="FLAVIN-DEPENDENT TRYPTOPHAN HALOGENASE"/>
    <property type="match status" value="1"/>
</dbReference>
<dbReference type="SUPFAM" id="SSF51905">
    <property type="entry name" value="FAD/NAD(P)-binding domain"/>
    <property type="match status" value="1"/>
</dbReference>
<evidence type="ECO:0000313" key="3">
    <source>
        <dbReference type="EMBL" id="KZN31709.1"/>
    </source>
</evidence>
<feature type="binding site" evidence="2">
    <location>
        <begin position="9"/>
        <end position="12"/>
    </location>
    <ligand>
        <name>FAD</name>
        <dbReference type="ChEBI" id="CHEBI:57692"/>
    </ligand>
</feature>
<dbReference type="InterPro" id="IPR050816">
    <property type="entry name" value="Flavin-dep_Halogenase_NPB"/>
</dbReference>
<dbReference type="PATRIC" id="fig|1365250.3.peg.4451"/>
<dbReference type="Proteomes" id="UP000076643">
    <property type="component" value="Unassembled WGS sequence"/>
</dbReference>
<keyword evidence="4" id="KW-1185">Reference proteome</keyword>
<evidence type="ECO:0008006" key="5">
    <source>
        <dbReference type="Google" id="ProtNLM"/>
    </source>
</evidence>
<feature type="active site" evidence="1">
    <location>
        <position position="77"/>
    </location>
</feature>
<name>A0A161ZT76_9GAMM</name>
<dbReference type="AlphaFoldDB" id="A0A161ZT76"/>
<keyword evidence="2" id="KW-0547">Nucleotide-binding</keyword>
<evidence type="ECO:0000256" key="1">
    <source>
        <dbReference type="PIRSR" id="PIRSR011396-1"/>
    </source>
</evidence>
<feature type="binding site" evidence="2">
    <location>
        <position position="333"/>
    </location>
    <ligand>
        <name>FAD</name>
        <dbReference type="ChEBI" id="CHEBI:57692"/>
    </ligand>
</feature>
<proteinExistence type="predicted"/>
<organism evidence="3 4">
    <name type="scientific">Pseudoalteromonas luteoviolacea DSM 6061</name>
    <dbReference type="NCBI Taxonomy" id="1365250"/>
    <lineage>
        <taxon>Bacteria</taxon>
        <taxon>Pseudomonadati</taxon>
        <taxon>Pseudomonadota</taxon>
        <taxon>Gammaproteobacteria</taxon>
        <taxon>Alteromonadales</taxon>
        <taxon>Pseudoalteromonadaceae</taxon>
        <taxon>Pseudoalteromonas</taxon>
    </lineage>
</organism>
<sequence>MASITIVGGGTAGWMTAVLLNQAYNKFGNTVSIQLVESPDVDIVGVGEATVPAIKDFLQAVGIDEAEFIKSTNATIKNGILFKNWCAPTEEGEVHQYMHPFDQERVEKRLDVATSWLLSSRNKSYDDSVSIAKALSDKNLTPKVQQSKSFQSIVPYSYHLDARLFGQFLRKHAIARGVTRVEAHVNNVVAKEGKIVSLSTDKGEITSDLFIDCTGFRALLLSKLEEQENWHSYSDVLLCDKAVTIQTENDTSYAPNPYTISHALSAGWSWKIDLQNRSGNGYVYSSRHISPEQAELEFRKHLGLDEQTKFNHIDMHVGRRRQQWIGNCVAVGLSSGFIEPLESTGLHLIYLAARQFVLHNNFSKTQQSTRDNYNKTMNDTYDELKDFIVLHYVLSDRTDSEFWRDIPKTLDGCELLKSRLSVWKHKVCEYFDVSNSTSHMFSDVSYRYILYGMNYFPELDIPFVEGEFDDVFAYIENRQQQACHHTLSHKEYLNATVHGQSGFVSVSMK</sequence>
<dbReference type="Gene3D" id="3.50.50.60">
    <property type="entry name" value="FAD/NAD(P)-binding domain"/>
    <property type="match status" value="1"/>
</dbReference>
<evidence type="ECO:0000313" key="4">
    <source>
        <dbReference type="Proteomes" id="UP000076643"/>
    </source>
</evidence>
<dbReference type="PANTHER" id="PTHR43747">
    <property type="entry name" value="FAD-BINDING PROTEIN"/>
    <property type="match status" value="1"/>
</dbReference>
<dbReference type="RefSeq" id="WP_063365921.1">
    <property type="nucleotide sequence ID" value="NZ_AQHB01000047.1"/>
</dbReference>
<dbReference type="InterPro" id="IPR006905">
    <property type="entry name" value="Flavin_halogenase"/>
</dbReference>
<keyword evidence="2" id="KW-0285">Flavoprotein</keyword>
<dbReference type="EMBL" id="AUYB01000136">
    <property type="protein sequence ID" value="KZN31709.1"/>
    <property type="molecule type" value="Genomic_DNA"/>
</dbReference>
<protein>
    <recommendedName>
        <fullName evidence="5">Tryptophan halogenase</fullName>
    </recommendedName>
</protein>
<evidence type="ECO:0000256" key="2">
    <source>
        <dbReference type="PIRSR" id="PIRSR011396-2"/>
    </source>
</evidence>
<accession>A0A161ZT76</accession>
<keyword evidence="2" id="KW-0274">FAD</keyword>
<feature type="binding site" evidence="2">
    <location>
        <position position="185"/>
    </location>
    <ligand>
        <name>FAD</name>
        <dbReference type="ChEBI" id="CHEBI:57692"/>
    </ligand>
</feature>
<dbReference type="PIRSF" id="PIRSF011396">
    <property type="entry name" value="Trp_halogenase"/>
    <property type="match status" value="1"/>
</dbReference>
<feature type="binding site" evidence="2">
    <location>
        <position position="342"/>
    </location>
    <ligand>
        <name>L-tryptophan</name>
        <dbReference type="ChEBI" id="CHEBI:57912"/>
    </ligand>
</feature>
<feature type="binding site" evidence="2">
    <location>
        <position position="77"/>
    </location>
    <ligand>
        <name>7-chloro-L-tryptophan</name>
        <dbReference type="ChEBI" id="CHEBI:58713"/>
    </ligand>
</feature>
<gene>
    <name evidence="3" type="ORF">N475_04440</name>
</gene>